<name>A0ABM1B9E2_LIMPO</name>
<accession>A0ABM1B9E2</accession>
<evidence type="ECO:0000256" key="7">
    <source>
        <dbReference type="ARBA" id="ARBA00023180"/>
    </source>
</evidence>
<feature type="transmembrane region" description="Helical" evidence="9">
    <location>
        <begin position="367"/>
        <end position="389"/>
    </location>
</feature>
<dbReference type="PANTHER" id="PTHR24060">
    <property type="entry name" value="METABOTROPIC GLUTAMATE RECEPTOR"/>
    <property type="match status" value="1"/>
</dbReference>
<dbReference type="PROSITE" id="PS50259">
    <property type="entry name" value="G_PROTEIN_RECEP_F3_4"/>
    <property type="match status" value="1"/>
</dbReference>
<dbReference type="SUPFAM" id="SSF53822">
    <property type="entry name" value="Periplasmic binding protein-like I"/>
    <property type="match status" value="1"/>
</dbReference>
<evidence type="ECO:0000256" key="1">
    <source>
        <dbReference type="ARBA" id="ARBA00004651"/>
    </source>
</evidence>
<dbReference type="Pfam" id="PF07562">
    <property type="entry name" value="NCD3G"/>
    <property type="match status" value="1"/>
</dbReference>
<dbReference type="InterPro" id="IPR028082">
    <property type="entry name" value="Peripla_BP_I"/>
</dbReference>
<feature type="transmembrane region" description="Helical" evidence="9">
    <location>
        <begin position="298"/>
        <end position="323"/>
    </location>
</feature>
<dbReference type="InterPro" id="IPR038550">
    <property type="entry name" value="GPCR_3_9-Cys_sf"/>
</dbReference>
<evidence type="ECO:0000256" key="9">
    <source>
        <dbReference type="SAM" id="Phobius"/>
    </source>
</evidence>
<dbReference type="PRINTS" id="PR00593">
    <property type="entry name" value="MTABOTROPICR"/>
</dbReference>
<evidence type="ECO:0000313" key="12">
    <source>
        <dbReference type="RefSeq" id="XP_013777493.1"/>
    </source>
</evidence>
<dbReference type="InterPro" id="IPR000162">
    <property type="entry name" value="GPCR_3_mtglu_rcpt"/>
</dbReference>
<feature type="domain" description="G-protein coupled receptors family 3 profile" evidence="10">
    <location>
        <begin position="298"/>
        <end position="555"/>
    </location>
</feature>
<evidence type="ECO:0000256" key="6">
    <source>
        <dbReference type="ARBA" id="ARBA00023136"/>
    </source>
</evidence>
<keyword evidence="3 9" id="KW-0812">Transmembrane</keyword>
<keyword evidence="5" id="KW-0297">G-protein coupled receptor</keyword>
<dbReference type="PROSITE" id="PS00981">
    <property type="entry name" value="G_PROTEIN_RECEP_F3_3"/>
    <property type="match status" value="1"/>
</dbReference>
<keyword evidence="7" id="KW-0325">Glycoprotein</keyword>
<evidence type="ECO:0000256" key="4">
    <source>
        <dbReference type="ARBA" id="ARBA00022989"/>
    </source>
</evidence>
<gene>
    <name evidence="12" type="primary">LOC106462145</name>
</gene>
<keyword evidence="11" id="KW-1185">Reference proteome</keyword>
<dbReference type="InterPro" id="IPR001828">
    <property type="entry name" value="ANF_lig-bd_rcpt"/>
</dbReference>
<dbReference type="RefSeq" id="XP_013777493.1">
    <property type="nucleotide sequence ID" value="XM_013922039.2"/>
</dbReference>
<keyword evidence="6 9" id="KW-0472">Membrane</keyword>
<feature type="transmembrane region" description="Helical" evidence="9">
    <location>
        <begin position="410"/>
        <end position="430"/>
    </location>
</feature>
<dbReference type="InterPro" id="IPR050726">
    <property type="entry name" value="mGluR"/>
</dbReference>
<organism evidence="11 12">
    <name type="scientific">Limulus polyphemus</name>
    <name type="common">Atlantic horseshoe crab</name>
    <dbReference type="NCBI Taxonomy" id="6850"/>
    <lineage>
        <taxon>Eukaryota</taxon>
        <taxon>Metazoa</taxon>
        <taxon>Ecdysozoa</taxon>
        <taxon>Arthropoda</taxon>
        <taxon>Chelicerata</taxon>
        <taxon>Merostomata</taxon>
        <taxon>Xiphosura</taxon>
        <taxon>Limulidae</taxon>
        <taxon>Limulus</taxon>
    </lineage>
</organism>
<evidence type="ECO:0000256" key="8">
    <source>
        <dbReference type="ARBA" id="ARBA00023224"/>
    </source>
</evidence>
<dbReference type="CDD" id="cd15045">
    <property type="entry name" value="7tmC_mGluRs"/>
    <property type="match status" value="1"/>
</dbReference>
<feature type="transmembrane region" description="Helical" evidence="9">
    <location>
        <begin position="491"/>
        <end position="511"/>
    </location>
</feature>
<dbReference type="Proteomes" id="UP000694941">
    <property type="component" value="Unplaced"/>
</dbReference>
<evidence type="ECO:0000256" key="5">
    <source>
        <dbReference type="ARBA" id="ARBA00023040"/>
    </source>
</evidence>
<dbReference type="GeneID" id="106462145"/>
<dbReference type="InterPro" id="IPR017979">
    <property type="entry name" value="GPCR_3_CS"/>
</dbReference>
<comment type="subcellular location">
    <subcellularLocation>
        <location evidence="1">Cell membrane</location>
        <topology evidence="1">Multi-pass membrane protein</topology>
    </subcellularLocation>
</comment>
<evidence type="ECO:0000313" key="11">
    <source>
        <dbReference type="Proteomes" id="UP000694941"/>
    </source>
</evidence>
<keyword evidence="2" id="KW-1003">Cell membrane</keyword>
<sequence>MRAVRRNNATGHFSWIGSDGWSARVSVFERNEAEIEGTLSVQPRAHRVKGFDQYFLSLTVANNNRNPWFTEYWEHYFQCKWPNSTPTPYNQKYSRICKGNETMTYVNGYEPEPQLQFVSDAVMAFAYAFKNMHRDLCGGDPGLCPQMDPVDGTKLLEYLYNVHFTGLSGDDFQFSENGDGLARYNIIHFKQTSAGVYEWVRVGEYREGQLSLNLSNIQFRLQGPEMPLSFCSNPCAKGQAKKFVEGENCCWHCFNCTNYQVLISETQCVECPLGFLPDVDHRHCESIPELYMSPDTTWAVGALTFATIGIFLTIFVIFVFVRYQDTPVVRASGRELSYVLLAGILLCFGMTYVLVQRPTDVICGAQKAGIGFCFVVVYSALLTKTNRIFRIFKAGKRTTTAPSFISPRSQLVICGGLISVQVSITAVWLACAPPRAIHHYPTREDNNLVCSASITNSYIVAFAYPILLIVICTVYAILTRKIPEAFNESKYIGFTMYTTCVIWLAFVPIYFSTAQHVILNITTMSMAISLSATVTLVCLFTPKLYILLLHPERQSLILQSKHVTQRVNKSVIFLRVESATQSDDCEMNDQLRFVWSLNSKVSCATQTAMASNVASFDKF</sequence>
<keyword evidence="8" id="KW-0807">Transducer</keyword>
<dbReference type="InterPro" id="IPR017978">
    <property type="entry name" value="GPCR_3_C"/>
</dbReference>
<evidence type="ECO:0000259" key="10">
    <source>
        <dbReference type="PROSITE" id="PS50259"/>
    </source>
</evidence>
<dbReference type="Pfam" id="PF00003">
    <property type="entry name" value="7tm_3"/>
    <property type="match status" value="1"/>
</dbReference>
<dbReference type="InterPro" id="IPR011500">
    <property type="entry name" value="GPCR_3_9-Cys_dom"/>
</dbReference>
<feature type="transmembrane region" description="Helical" evidence="9">
    <location>
        <begin position="458"/>
        <end position="479"/>
    </location>
</feature>
<dbReference type="Gene3D" id="2.10.50.30">
    <property type="entry name" value="GPCR, family 3, nine cysteines domain"/>
    <property type="match status" value="1"/>
</dbReference>
<keyword evidence="4 9" id="KW-1133">Transmembrane helix</keyword>
<proteinExistence type="predicted"/>
<evidence type="ECO:0000256" key="2">
    <source>
        <dbReference type="ARBA" id="ARBA00022475"/>
    </source>
</evidence>
<evidence type="ECO:0000256" key="3">
    <source>
        <dbReference type="ARBA" id="ARBA00022692"/>
    </source>
</evidence>
<keyword evidence="5" id="KW-0675">Receptor</keyword>
<feature type="transmembrane region" description="Helical" evidence="9">
    <location>
        <begin position="517"/>
        <end position="540"/>
    </location>
</feature>
<dbReference type="Pfam" id="PF01094">
    <property type="entry name" value="ANF_receptor"/>
    <property type="match status" value="1"/>
</dbReference>
<protein>
    <submittedName>
        <fullName evidence="12">Metabotropic glutamate receptor 4-like</fullName>
    </submittedName>
</protein>
<feature type="transmembrane region" description="Helical" evidence="9">
    <location>
        <begin position="335"/>
        <end position="355"/>
    </location>
</feature>
<dbReference type="Gene3D" id="3.40.50.2300">
    <property type="match status" value="2"/>
</dbReference>
<reference evidence="12" key="1">
    <citation type="submission" date="2025-08" db="UniProtKB">
        <authorList>
            <consortium name="RefSeq"/>
        </authorList>
    </citation>
    <scope>IDENTIFICATION</scope>
    <source>
        <tissue evidence="12">Muscle</tissue>
    </source>
</reference>